<accession>A0A4D4J5A9</accession>
<reference evidence="4" key="1">
    <citation type="submission" date="2019-04" db="EMBL/GenBank/DDBJ databases">
        <title>Draft genome sequence of Pseudonocardiaceae bacterium SL3-2-4.</title>
        <authorList>
            <person name="Ningsih F."/>
            <person name="Yokota A."/>
            <person name="Sakai Y."/>
            <person name="Nanatani K."/>
            <person name="Yabe S."/>
            <person name="Oetari A."/>
            <person name="Sjamsuridzal W."/>
        </authorList>
    </citation>
    <scope>NUCLEOTIDE SEQUENCE [LARGE SCALE GENOMIC DNA]</scope>
    <source>
        <strain evidence="4">SL3-2-4</strain>
    </source>
</reference>
<evidence type="ECO:0000256" key="2">
    <source>
        <dbReference type="SAM" id="Phobius"/>
    </source>
</evidence>
<keyword evidence="4" id="KW-1185">Reference proteome</keyword>
<feature type="region of interest" description="Disordered" evidence="1">
    <location>
        <begin position="20"/>
        <end position="39"/>
    </location>
</feature>
<feature type="region of interest" description="Disordered" evidence="1">
    <location>
        <begin position="69"/>
        <end position="124"/>
    </location>
</feature>
<organism evidence="3 4">
    <name type="scientific">Gandjariella thermophila</name>
    <dbReference type="NCBI Taxonomy" id="1931992"/>
    <lineage>
        <taxon>Bacteria</taxon>
        <taxon>Bacillati</taxon>
        <taxon>Actinomycetota</taxon>
        <taxon>Actinomycetes</taxon>
        <taxon>Pseudonocardiales</taxon>
        <taxon>Pseudonocardiaceae</taxon>
        <taxon>Gandjariella</taxon>
    </lineage>
</organism>
<protein>
    <submittedName>
        <fullName evidence="3">Uncharacterized protein</fullName>
    </submittedName>
</protein>
<comment type="caution">
    <text evidence="3">The sequence shown here is derived from an EMBL/GenBank/DDBJ whole genome shotgun (WGS) entry which is preliminary data.</text>
</comment>
<dbReference type="RefSeq" id="WP_225978185.1">
    <property type="nucleotide sequence ID" value="NZ_BJFL01000005.1"/>
</dbReference>
<dbReference type="Proteomes" id="UP000298860">
    <property type="component" value="Unassembled WGS sequence"/>
</dbReference>
<sequence>MTASITGLTAKALAAPGVLPLLAAPGQPGDPGGQGEDFGKSSPVGLLVLILFFIAVGFLVRSMTKHLRKVPASFDEPTDRAGRSGEDAAPGERDEAGGDAADRAEDGSPGQAPEHGTAKRPHRT</sequence>
<feature type="compositionally biased region" description="Basic and acidic residues" evidence="1">
    <location>
        <begin position="77"/>
        <end position="106"/>
    </location>
</feature>
<dbReference type="AlphaFoldDB" id="A0A4D4J5A9"/>
<proteinExistence type="predicted"/>
<keyword evidence="2" id="KW-0812">Transmembrane</keyword>
<name>A0A4D4J5A9_9PSEU</name>
<evidence type="ECO:0000313" key="4">
    <source>
        <dbReference type="Proteomes" id="UP000298860"/>
    </source>
</evidence>
<keyword evidence="2" id="KW-0472">Membrane</keyword>
<evidence type="ECO:0000313" key="3">
    <source>
        <dbReference type="EMBL" id="GDY29918.1"/>
    </source>
</evidence>
<evidence type="ECO:0000256" key="1">
    <source>
        <dbReference type="SAM" id="MobiDB-lite"/>
    </source>
</evidence>
<keyword evidence="2" id="KW-1133">Transmembrane helix</keyword>
<gene>
    <name evidence="3" type="ORF">GTS_15510</name>
</gene>
<feature type="transmembrane region" description="Helical" evidence="2">
    <location>
        <begin position="38"/>
        <end position="60"/>
    </location>
</feature>
<dbReference type="EMBL" id="BJFL01000005">
    <property type="protein sequence ID" value="GDY29918.1"/>
    <property type="molecule type" value="Genomic_DNA"/>
</dbReference>